<reference evidence="9 10" key="2">
    <citation type="submission" date="2019-01" db="EMBL/GenBank/DDBJ databases">
        <title>The decoding of complex shrimp genome reveals the adaptation for benthos swimmer, frequently molting mechanism and breeding impact on genome.</title>
        <authorList>
            <person name="Sun Y."/>
            <person name="Gao Y."/>
            <person name="Yu Y."/>
        </authorList>
    </citation>
    <scope>NUCLEOTIDE SEQUENCE [LARGE SCALE GENOMIC DNA]</scope>
    <source>
        <tissue evidence="9">Muscle</tissue>
    </source>
</reference>
<dbReference type="GO" id="GO:0004888">
    <property type="term" value="F:transmembrane signaling receptor activity"/>
    <property type="evidence" value="ECO:0007669"/>
    <property type="project" value="InterPro"/>
</dbReference>
<proteinExistence type="predicted"/>
<organism evidence="9 10">
    <name type="scientific">Penaeus vannamei</name>
    <name type="common">Whiteleg shrimp</name>
    <name type="synonym">Litopenaeus vannamei</name>
    <dbReference type="NCBI Taxonomy" id="6689"/>
    <lineage>
        <taxon>Eukaryota</taxon>
        <taxon>Metazoa</taxon>
        <taxon>Ecdysozoa</taxon>
        <taxon>Arthropoda</taxon>
        <taxon>Crustacea</taxon>
        <taxon>Multicrustacea</taxon>
        <taxon>Malacostraca</taxon>
        <taxon>Eumalacostraca</taxon>
        <taxon>Eucarida</taxon>
        <taxon>Decapoda</taxon>
        <taxon>Dendrobranchiata</taxon>
        <taxon>Penaeoidea</taxon>
        <taxon>Penaeidae</taxon>
        <taxon>Penaeus</taxon>
    </lineage>
</organism>
<dbReference type="PANTHER" id="PTHR18945">
    <property type="entry name" value="NEUROTRANSMITTER GATED ION CHANNEL"/>
    <property type="match status" value="1"/>
</dbReference>
<gene>
    <name evidence="9" type="ORF">C7M84_014611</name>
</gene>
<dbReference type="InterPro" id="IPR016186">
    <property type="entry name" value="C-type_lectin-like/link_sf"/>
</dbReference>
<dbReference type="CDD" id="cd00037">
    <property type="entry name" value="CLECT"/>
    <property type="match status" value="1"/>
</dbReference>
<dbReference type="PROSITE" id="PS00236">
    <property type="entry name" value="NEUROTR_ION_CHANNEL"/>
    <property type="match status" value="1"/>
</dbReference>
<dbReference type="PROSITE" id="PS50041">
    <property type="entry name" value="C_TYPE_LECTIN_2"/>
    <property type="match status" value="1"/>
</dbReference>
<protein>
    <submittedName>
        <fullName evidence="9">Ligand-gated ion channel 50</fullName>
    </submittedName>
</protein>
<dbReference type="Pfam" id="PF02931">
    <property type="entry name" value="Neur_chan_LBD"/>
    <property type="match status" value="1"/>
</dbReference>
<evidence type="ECO:0000313" key="9">
    <source>
        <dbReference type="EMBL" id="ROT67321.1"/>
    </source>
</evidence>
<dbReference type="Gene3D" id="1.20.58.390">
    <property type="entry name" value="Neurotransmitter-gated ion-channel transmembrane domain"/>
    <property type="match status" value="1"/>
</dbReference>
<dbReference type="InterPro" id="IPR038050">
    <property type="entry name" value="Neuro_actylchol_rec"/>
</dbReference>
<feature type="disulfide bond" evidence="6">
    <location>
        <begin position="209"/>
        <end position="221"/>
    </location>
</feature>
<feature type="disulfide bond" evidence="6">
    <location>
        <begin position="216"/>
        <end position="234"/>
    </location>
</feature>
<dbReference type="GO" id="GO:0016020">
    <property type="term" value="C:membrane"/>
    <property type="evidence" value="ECO:0007669"/>
    <property type="project" value="UniProtKB-SubCell"/>
</dbReference>
<dbReference type="EMBL" id="QCYY01002822">
    <property type="protein sequence ID" value="ROT67321.1"/>
    <property type="molecule type" value="Genomic_DNA"/>
</dbReference>
<feature type="transmembrane region" description="Helical" evidence="7">
    <location>
        <begin position="496"/>
        <end position="514"/>
    </location>
</feature>
<dbReference type="Gene3D" id="2.70.170.10">
    <property type="entry name" value="Neurotransmitter-gated ion-channel ligand-binding domain"/>
    <property type="match status" value="1"/>
</dbReference>
<evidence type="ECO:0000256" key="5">
    <source>
        <dbReference type="ARBA" id="ARBA00023157"/>
    </source>
</evidence>
<evidence type="ECO:0000256" key="7">
    <source>
        <dbReference type="SAM" id="Phobius"/>
    </source>
</evidence>
<feature type="disulfide bond" evidence="6">
    <location>
        <begin position="228"/>
        <end position="243"/>
    </location>
</feature>
<dbReference type="SMART" id="SM00192">
    <property type="entry name" value="LDLa"/>
    <property type="match status" value="1"/>
</dbReference>
<dbReference type="InterPro" id="IPR006202">
    <property type="entry name" value="Neur_chan_lig-bd"/>
</dbReference>
<dbReference type="InterPro" id="IPR018000">
    <property type="entry name" value="Neurotransmitter_ion_chnl_CS"/>
</dbReference>
<dbReference type="CDD" id="cd00112">
    <property type="entry name" value="LDLa"/>
    <property type="match status" value="1"/>
</dbReference>
<reference evidence="9 10" key="1">
    <citation type="submission" date="2018-04" db="EMBL/GenBank/DDBJ databases">
        <authorList>
            <person name="Zhang X."/>
            <person name="Yuan J."/>
            <person name="Li F."/>
            <person name="Xiang J."/>
        </authorList>
    </citation>
    <scope>NUCLEOTIDE SEQUENCE [LARGE SCALE GENOMIC DNA]</scope>
    <source>
        <tissue evidence="9">Muscle</tissue>
    </source>
</reference>
<comment type="caution">
    <text evidence="9">The sequence shown here is derived from an EMBL/GenBank/DDBJ whole genome shotgun (WGS) entry which is preliminary data.</text>
</comment>
<evidence type="ECO:0000256" key="3">
    <source>
        <dbReference type="ARBA" id="ARBA00022989"/>
    </source>
</evidence>
<dbReference type="SUPFAM" id="SSF90112">
    <property type="entry name" value="Neurotransmitter-gated ion-channel transmembrane pore"/>
    <property type="match status" value="1"/>
</dbReference>
<dbReference type="Proteomes" id="UP000283509">
    <property type="component" value="Unassembled WGS sequence"/>
</dbReference>
<keyword evidence="5 6" id="KW-1015">Disulfide bond</keyword>
<feature type="transmembrane region" description="Helical" evidence="7">
    <location>
        <begin position="463"/>
        <end position="487"/>
    </location>
</feature>
<dbReference type="InterPro" id="IPR001304">
    <property type="entry name" value="C-type_lectin-like"/>
</dbReference>
<evidence type="ECO:0000256" key="1">
    <source>
        <dbReference type="ARBA" id="ARBA00004141"/>
    </source>
</evidence>
<evidence type="ECO:0000256" key="2">
    <source>
        <dbReference type="ARBA" id="ARBA00022692"/>
    </source>
</evidence>
<dbReference type="Gene3D" id="4.10.400.10">
    <property type="entry name" value="Low-density Lipoprotein Receptor"/>
    <property type="match status" value="1"/>
</dbReference>
<feature type="domain" description="C-type lectin" evidence="8">
    <location>
        <begin position="1"/>
        <end position="113"/>
    </location>
</feature>
<name>A0A423SSZ3_PENVA</name>
<dbReference type="SUPFAM" id="SSF56436">
    <property type="entry name" value="C-type lectin-like"/>
    <property type="match status" value="1"/>
</dbReference>
<dbReference type="InterPro" id="IPR002172">
    <property type="entry name" value="LDrepeatLR_classA_rpt"/>
</dbReference>
<sequence length="622" mass="71510">MDFISSNSWCTRLGGNLVLPRNAFDNELMWNATASGKNQCSDTWTYLSWLGITVDPNTSQWVGLNDKESLSFSNFMPINRLPSGEFQCAATVSHIKYHWTASSCNVLMCALCNLKALQTVRLRGLCRSSLLDRKFYLFANKNYELVYEGTSHVRILKARDAWRMESRRYENISARVVEEATVFPLGIHSWKIRGDKCQEKEPVLLLTICQSHEFTCTDGSCIPKTKRCDLSLDCHDKSDESDCDRVLIPEGYSTSLPPPKINQEPVPFRSSVLIRTIRSIDIANFKISVDLAFVLMWRDTRLLYRNLQEDRRSNKLNDWRSIWVPSLKITDMTQGSVEANPFNTAAFVVKMAEPVPDDDSTIYEDYMYSGAENYVRFQEEMTVNFACSFDLVMYPFDQQKCYLAFEIHDYDLSLGYFVLEANESRFIGDRHLMEYVLDGERTFVYNDHNASHVAVELKFRNQFLYYVGNVFIPSLMLTILCYVTLFFDEDDFNDRIMVSLTSLLVLVTLFSDSGKSIPKTAYFKLIDVWFISLIWEDFCIILSIIYIEEVRQASLSSAKVKSTSSIPTLPQSLKSSKKRHVRINDIVTWLFAATLIIILAVIIPLGVHGLTTEIEIKFKEMV</sequence>
<comment type="subcellular location">
    <subcellularLocation>
        <location evidence="1">Membrane</location>
        <topology evidence="1">Multi-pass membrane protein</topology>
    </subcellularLocation>
</comment>
<dbReference type="InterPro" id="IPR016187">
    <property type="entry name" value="CTDL_fold"/>
</dbReference>
<evidence type="ECO:0000256" key="6">
    <source>
        <dbReference type="PROSITE-ProRule" id="PRU00124"/>
    </source>
</evidence>
<dbReference type="PROSITE" id="PS01209">
    <property type="entry name" value="LDLRA_1"/>
    <property type="match status" value="1"/>
</dbReference>
<evidence type="ECO:0000259" key="8">
    <source>
        <dbReference type="PROSITE" id="PS50041"/>
    </source>
</evidence>
<dbReference type="SUPFAM" id="SSF63712">
    <property type="entry name" value="Nicotinic receptor ligand binding domain-like"/>
    <property type="match status" value="1"/>
</dbReference>
<keyword evidence="2 7" id="KW-0812">Transmembrane</keyword>
<dbReference type="InterPro" id="IPR006201">
    <property type="entry name" value="Neur_channel"/>
</dbReference>
<dbReference type="InterPro" id="IPR036719">
    <property type="entry name" value="Neuro-gated_channel_TM_sf"/>
</dbReference>
<dbReference type="InterPro" id="IPR036734">
    <property type="entry name" value="Neur_chan_lig-bd_sf"/>
</dbReference>
<feature type="transmembrane region" description="Helical" evidence="7">
    <location>
        <begin position="526"/>
        <end position="547"/>
    </location>
</feature>
<dbReference type="InterPro" id="IPR036055">
    <property type="entry name" value="LDL_receptor-like_sf"/>
</dbReference>
<dbReference type="Gene3D" id="3.10.100.10">
    <property type="entry name" value="Mannose-Binding Protein A, subunit A"/>
    <property type="match status" value="1"/>
</dbReference>
<feature type="transmembrane region" description="Helical" evidence="7">
    <location>
        <begin position="586"/>
        <end position="607"/>
    </location>
</feature>
<dbReference type="InterPro" id="IPR023415">
    <property type="entry name" value="LDLR_class-A_CS"/>
</dbReference>
<keyword evidence="3 7" id="KW-1133">Transmembrane helix</keyword>
<accession>A0A423SSZ3</accession>
<keyword evidence="4 7" id="KW-0472">Membrane</keyword>
<dbReference type="GO" id="GO:0005230">
    <property type="term" value="F:extracellular ligand-gated monoatomic ion channel activity"/>
    <property type="evidence" value="ECO:0007669"/>
    <property type="project" value="InterPro"/>
</dbReference>
<keyword evidence="10" id="KW-1185">Reference proteome</keyword>
<dbReference type="OrthoDB" id="6365990at2759"/>
<dbReference type="AlphaFoldDB" id="A0A423SSZ3"/>
<dbReference type="SUPFAM" id="SSF57424">
    <property type="entry name" value="LDL receptor-like module"/>
    <property type="match status" value="1"/>
</dbReference>
<dbReference type="PROSITE" id="PS50068">
    <property type="entry name" value="LDLRA_2"/>
    <property type="match status" value="1"/>
</dbReference>
<dbReference type="Pfam" id="PF00057">
    <property type="entry name" value="Ldl_recept_a"/>
    <property type="match status" value="1"/>
</dbReference>
<evidence type="ECO:0000313" key="10">
    <source>
        <dbReference type="Proteomes" id="UP000283509"/>
    </source>
</evidence>
<evidence type="ECO:0000256" key="4">
    <source>
        <dbReference type="ARBA" id="ARBA00023136"/>
    </source>
</evidence>